<organism evidence="2 3">
    <name type="scientific">Pseudovibrio exalbescens</name>
    <dbReference type="NCBI Taxonomy" id="197461"/>
    <lineage>
        <taxon>Bacteria</taxon>
        <taxon>Pseudomonadati</taxon>
        <taxon>Pseudomonadota</taxon>
        <taxon>Alphaproteobacteria</taxon>
        <taxon>Hyphomicrobiales</taxon>
        <taxon>Stappiaceae</taxon>
        <taxon>Pseudovibrio</taxon>
    </lineage>
</organism>
<name>A0A1U7JIX1_9HYPH</name>
<dbReference type="Pfam" id="PF08410">
    <property type="entry name" value="DUF1737"/>
    <property type="match status" value="1"/>
</dbReference>
<keyword evidence="3" id="KW-1185">Reference proteome</keyword>
<feature type="domain" description="DUF1737" evidence="1">
    <location>
        <begin position="1"/>
        <end position="52"/>
    </location>
</feature>
<dbReference type="EMBL" id="LVVZ01000014">
    <property type="protein sequence ID" value="OKL44644.1"/>
    <property type="molecule type" value="Genomic_DNA"/>
</dbReference>
<comment type="caution">
    <text evidence="2">The sequence shown here is derived from an EMBL/GenBank/DDBJ whole genome shotgun (WGS) entry which is preliminary data.</text>
</comment>
<protein>
    <recommendedName>
        <fullName evidence="1">DUF1737 domain-containing protein</fullName>
    </recommendedName>
</protein>
<reference evidence="2 3" key="1">
    <citation type="submission" date="2016-03" db="EMBL/GenBank/DDBJ databases">
        <title>Genome sequence of Nesiotobacter sp. nov., a moderately halophilic alphaproteobacterium isolated from the Yellow Sea, China.</title>
        <authorList>
            <person name="Zhang G."/>
            <person name="Zhang R."/>
        </authorList>
    </citation>
    <scope>NUCLEOTIDE SEQUENCE [LARGE SCALE GENOMIC DNA]</scope>
    <source>
        <strain evidence="2 3">WB1-6</strain>
    </source>
</reference>
<dbReference type="STRING" id="197461.A3843_09760"/>
<gene>
    <name evidence="2" type="ORF">A3843_09760</name>
</gene>
<dbReference type="InterPro" id="IPR013619">
    <property type="entry name" value="DUF1737"/>
</dbReference>
<sequence>MRLYRLITEPDSSEFCHRITQALNRGWELYGSPTMTFDAAKGVTMCGQAVVKVVPDEEYTRETKLGEW</sequence>
<dbReference type="RefSeq" id="WP_028480343.1">
    <property type="nucleotide sequence ID" value="NZ_LVVZ01000014.1"/>
</dbReference>
<proteinExistence type="predicted"/>
<accession>A0A1U7JIX1</accession>
<dbReference type="OrthoDB" id="9809803at2"/>
<evidence type="ECO:0000313" key="2">
    <source>
        <dbReference type="EMBL" id="OKL44644.1"/>
    </source>
</evidence>
<dbReference type="AlphaFoldDB" id="A0A1U7JIX1"/>
<dbReference type="Proteomes" id="UP000185783">
    <property type="component" value="Unassembled WGS sequence"/>
</dbReference>
<evidence type="ECO:0000259" key="1">
    <source>
        <dbReference type="Pfam" id="PF08410"/>
    </source>
</evidence>
<evidence type="ECO:0000313" key="3">
    <source>
        <dbReference type="Proteomes" id="UP000185783"/>
    </source>
</evidence>